<dbReference type="Proteomes" id="UP000706172">
    <property type="component" value="Unassembled WGS sequence"/>
</dbReference>
<dbReference type="Pfam" id="PF08299">
    <property type="entry name" value="Bac_DnaA_C"/>
    <property type="match status" value="1"/>
</dbReference>
<feature type="domain" description="Chromosomal replication initiator DnaA C-terminal" evidence="1">
    <location>
        <begin position="86"/>
        <end position="154"/>
    </location>
</feature>
<dbReference type="SMART" id="SM00760">
    <property type="entry name" value="Bac_DnaA_C"/>
    <property type="match status" value="1"/>
</dbReference>
<feature type="non-terminal residue" evidence="2">
    <location>
        <position position="1"/>
    </location>
</feature>
<proteinExistence type="predicted"/>
<dbReference type="GO" id="GO:0006270">
    <property type="term" value="P:DNA replication initiation"/>
    <property type="evidence" value="ECO:0007669"/>
    <property type="project" value="InterPro"/>
</dbReference>
<gene>
    <name evidence="2" type="ORF">H0S81_03650</name>
</gene>
<sequence length="176" mass="19893">VKVPEAYGNSSHRAYLAPEQGRAVSWLDIDAGMALFGPDSAAARLRYRHFMGEPVDEDRLMQLRTGVDADNEPEVRRTRGDVMDIDLDALIRRVADEMDVTEDMISGPGRSRKASHARAMIAILAMDHTAHTLYEVAARLNRDVSTLSKQVAHLRDRRQKFDRLDTQIKQLVKIIK</sequence>
<evidence type="ECO:0000313" key="3">
    <source>
        <dbReference type="Proteomes" id="UP000706172"/>
    </source>
</evidence>
<name>A0A931CX30_9BACT</name>
<dbReference type="InterPro" id="IPR010921">
    <property type="entry name" value="Trp_repressor/repl_initiator"/>
</dbReference>
<dbReference type="InterPro" id="IPR013159">
    <property type="entry name" value="DnaA_C"/>
</dbReference>
<dbReference type="AlphaFoldDB" id="A0A931CX30"/>
<dbReference type="SUPFAM" id="SSF48295">
    <property type="entry name" value="TrpR-like"/>
    <property type="match status" value="1"/>
</dbReference>
<evidence type="ECO:0000259" key="1">
    <source>
        <dbReference type="SMART" id="SM00760"/>
    </source>
</evidence>
<dbReference type="GO" id="GO:0006275">
    <property type="term" value="P:regulation of DNA replication"/>
    <property type="evidence" value="ECO:0007669"/>
    <property type="project" value="InterPro"/>
</dbReference>
<dbReference type="GO" id="GO:0005524">
    <property type="term" value="F:ATP binding"/>
    <property type="evidence" value="ECO:0007669"/>
    <property type="project" value="InterPro"/>
</dbReference>
<evidence type="ECO:0000313" key="2">
    <source>
        <dbReference type="EMBL" id="MBG0779001.1"/>
    </source>
</evidence>
<dbReference type="Gene3D" id="1.10.1750.10">
    <property type="match status" value="1"/>
</dbReference>
<dbReference type="EMBL" id="JACCQK010000171">
    <property type="protein sequence ID" value="MBG0779001.1"/>
    <property type="molecule type" value="Genomic_DNA"/>
</dbReference>
<protein>
    <recommendedName>
        <fullName evidence="1">Chromosomal replication initiator DnaA C-terminal domain-containing protein</fullName>
    </recommendedName>
</protein>
<dbReference type="GO" id="GO:0043565">
    <property type="term" value="F:sequence-specific DNA binding"/>
    <property type="evidence" value="ECO:0007669"/>
    <property type="project" value="InterPro"/>
</dbReference>
<organism evidence="2 3">
    <name type="scientific">Desulfotignum balticum</name>
    <dbReference type="NCBI Taxonomy" id="115781"/>
    <lineage>
        <taxon>Bacteria</taxon>
        <taxon>Pseudomonadati</taxon>
        <taxon>Thermodesulfobacteriota</taxon>
        <taxon>Desulfobacteria</taxon>
        <taxon>Desulfobacterales</taxon>
        <taxon>Desulfobacteraceae</taxon>
        <taxon>Desulfotignum</taxon>
    </lineage>
</organism>
<accession>A0A931CX30</accession>
<comment type="caution">
    <text evidence="2">The sequence shown here is derived from an EMBL/GenBank/DDBJ whole genome shotgun (WGS) entry which is preliminary data.</text>
</comment>
<reference evidence="2" key="1">
    <citation type="submission" date="2020-07" db="EMBL/GenBank/DDBJ databases">
        <title>Severe corrosion of carbon steel in oil field produced water can be linked to methanogenic archaea containing a special type of NiFe hydrogenase.</title>
        <authorList>
            <person name="Lahme S."/>
            <person name="Mand J."/>
            <person name="Longwell J."/>
            <person name="Smith R."/>
            <person name="Enning D."/>
        </authorList>
    </citation>
    <scope>NUCLEOTIDE SEQUENCE</scope>
    <source>
        <strain evidence="2">MIC098Bin6</strain>
    </source>
</reference>